<dbReference type="GO" id="GO:0006412">
    <property type="term" value="P:translation"/>
    <property type="evidence" value="ECO:0007669"/>
    <property type="project" value="UniProtKB-UniRule"/>
</dbReference>
<dbReference type="Pfam" id="PF01425">
    <property type="entry name" value="Amidase"/>
    <property type="match status" value="1"/>
</dbReference>
<evidence type="ECO:0000256" key="6">
    <source>
        <dbReference type="ARBA" id="ARBA00022741"/>
    </source>
</evidence>
<comment type="subunit">
    <text evidence="2 10">Heterotrimer of A, B and C subunits.</text>
</comment>
<dbReference type="GO" id="GO:0016740">
    <property type="term" value="F:transferase activity"/>
    <property type="evidence" value="ECO:0007669"/>
    <property type="project" value="UniProtKB-KW"/>
</dbReference>
<evidence type="ECO:0000313" key="13">
    <source>
        <dbReference type="Proteomes" id="UP000009011"/>
    </source>
</evidence>
<dbReference type="PROSITE" id="PS00571">
    <property type="entry name" value="AMIDASES"/>
    <property type="match status" value="1"/>
</dbReference>
<accession>I6YZG2</accession>
<dbReference type="STRING" id="1191523.MROS_2712"/>
<dbReference type="HAMAP" id="MF_00120">
    <property type="entry name" value="GatA"/>
    <property type="match status" value="1"/>
</dbReference>
<evidence type="ECO:0000256" key="2">
    <source>
        <dbReference type="ARBA" id="ARBA00011123"/>
    </source>
</evidence>
<dbReference type="GO" id="GO:0030956">
    <property type="term" value="C:glutamyl-tRNA(Gln) amidotransferase complex"/>
    <property type="evidence" value="ECO:0007669"/>
    <property type="project" value="InterPro"/>
</dbReference>
<evidence type="ECO:0000256" key="8">
    <source>
        <dbReference type="ARBA" id="ARBA00022917"/>
    </source>
</evidence>
<dbReference type="PANTHER" id="PTHR11895:SF151">
    <property type="entry name" value="GLUTAMYL-TRNA(GLN) AMIDOTRANSFERASE SUBUNIT A"/>
    <property type="match status" value="1"/>
</dbReference>
<evidence type="ECO:0000259" key="11">
    <source>
        <dbReference type="Pfam" id="PF01425"/>
    </source>
</evidence>
<feature type="domain" description="Amidase" evidence="11">
    <location>
        <begin position="25"/>
        <end position="466"/>
    </location>
</feature>
<dbReference type="HOGENOM" id="CLU_009600_0_3_10"/>
<keyword evidence="7 10" id="KW-0067">ATP-binding</keyword>
<dbReference type="InterPro" id="IPR036928">
    <property type="entry name" value="AS_sf"/>
</dbReference>
<dbReference type="InterPro" id="IPR004412">
    <property type="entry name" value="GatA"/>
</dbReference>
<keyword evidence="5 10" id="KW-0436">Ligase</keyword>
<evidence type="ECO:0000256" key="3">
    <source>
        <dbReference type="ARBA" id="ARBA00012739"/>
    </source>
</evidence>
<dbReference type="RefSeq" id="WP_014857372.1">
    <property type="nucleotide sequence ID" value="NC_018178.1"/>
</dbReference>
<feature type="active site" description="Charge relay system" evidence="10">
    <location>
        <position position="150"/>
    </location>
</feature>
<dbReference type="EC" id="6.3.5.7" evidence="3 10"/>
<gene>
    <name evidence="10" type="primary">gatA</name>
    <name evidence="12" type="ordered locus">MROS_2712</name>
</gene>
<dbReference type="InterPro" id="IPR023631">
    <property type="entry name" value="Amidase_dom"/>
</dbReference>
<evidence type="ECO:0000256" key="9">
    <source>
        <dbReference type="ARBA" id="ARBA00047407"/>
    </source>
</evidence>
<dbReference type="Proteomes" id="UP000009011">
    <property type="component" value="Chromosome"/>
</dbReference>
<proteinExistence type="inferred from homology"/>
<dbReference type="Gene3D" id="3.90.1300.10">
    <property type="entry name" value="Amidase signature (AS) domain"/>
    <property type="match status" value="1"/>
</dbReference>
<keyword evidence="12" id="KW-0808">Transferase</keyword>
<name>I6YZG2_MELRP</name>
<organism evidence="12 13">
    <name type="scientific">Melioribacter roseus (strain DSM 23840 / JCM 17771 / VKM B-2668 / P3M-2)</name>
    <dbReference type="NCBI Taxonomy" id="1191523"/>
    <lineage>
        <taxon>Bacteria</taxon>
        <taxon>Pseudomonadati</taxon>
        <taxon>Ignavibacteriota</taxon>
        <taxon>Ignavibacteria</taxon>
        <taxon>Ignavibacteriales</taxon>
        <taxon>Melioribacteraceae</taxon>
        <taxon>Melioribacter</taxon>
    </lineage>
</organism>
<protein>
    <recommendedName>
        <fullName evidence="4 10">Glutamyl-tRNA(Gln) amidotransferase subunit A</fullName>
        <shortName evidence="10">Glu-ADT subunit A</shortName>
        <ecNumber evidence="3 10">6.3.5.7</ecNumber>
    </recommendedName>
</protein>
<dbReference type="EMBL" id="CP003557">
    <property type="protein sequence ID" value="AFN75942.1"/>
    <property type="molecule type" value="Genomic_DNA"/>
</dbReference>
<dbReference type="GO" id="GO:0050567">
    <property type="term" value="F:glutaminyl-tRNA synthase (glutamine-hydrolyzing) activity"/>
    <property type="evidence" value="ECO:0007669"/>
    <property type="project" value="UniProtKB-UniRule"/>
</dbReference>
<dbReference type="SUPFAM" id="SSF75304">
    <property type="entry name" value="Amidase signature (AS) enzymes"/>
    <property type="match status" value="1"/>
</dbReference>
<evidence type="ECO:0000256" key="5">
    <source>
        <dbReference type="ARBA" id="ARBA00022598"/>
    </source>
</evidence>
<feature type="active site" description="Charge relay system" evidence="10">
    <location>
        <position position="75"/>
    </location>
</feature>
<evidence type="ECO:0000256" key="1">
    <source>
        <dbReference type="ARBA" id="ARBA00008069"/>
    </source>
</evidence>
<dbReference type="GO" id="GO:0005524">
    <property type="term" value="F:ATP binding"/>
    <property type="evidence" value="ECO:0007669"/>
    <property type="project" value="UniProtKB-KW"/>
</dbReference>
<dbReference type="AlphaFoldDB" id="I6YZG2"/>
<dbReference type="OrthoDB" id="9811471at2"/>
<comment type="similarity">
    <text evidence="1 10">Belongs to the amidase family. GatA subfamily.</text>
</comment>
<keyword evidence="6 10" id="KW-0547">Nucleotide-binding</keyword>
<dbReference type="PANTHER" id="PTHR11895">
    <property type="entry name" value="TRANSAMIDASE"/>
    <property type="match status" value="1"/>
</dbReference>
<dbReference type="eggNOG" id="COG0154">
    <property type="taxonomic scope" value="Bacteria"/>
</dbReference>
<evidence type="ECO:0000256" key="7">
    <source>
        <dbReference type="ARBA" id="ARBA00022840"/>
    </source>
</evidence>
<comment type="function">
    <text evidence="10">Allows the formation of correctly charged Gln-tRNA(Gln) through the transamidation of misacylated Glu-tRNA(Gln) in organisms which lack glutaminyl-tRNA synthetase. The reaction takes place in the presence of glutamine and ATP through an activated gamma-phospho-Glu-tRNA(Gln).</text>
</comment>
<dbReference type="InterPro" id="IPR000120">
    <property type="entry name" value="Amidase"/>
</dbReference>
<evidence type="ECO:0000313" key="12">
    <source>
        <dbReference type="EMBL" id="AFN75942.1"/>
    </source>
</evidence>
<feature type="active site" description="Acyl-ester intermediate" evidence="10">
    <location>
        <position position="174"/>
    </location>
</feature>
<dbReference type="NCBIfam" id="TIGR00132">
    <property type="entry name" value="gatA"/>
    <property type="match status" value="1"/>
</dbReference>
<evidence type="ECO:0000256" key="10">
    <source>
        <dbReference type="HAMAP-Rule" id="MF_00120"/>
    </source>
</evidence>
<dbReference type="InterPro" id="IPR020556">
    <property type="entry name" value="Amidase_CS"/>
</dbReference>
<keyword evidence="8 10" id="KW-0648">Protein biosynthesis</keyword>
<comment type="catalytic activity">
    <reaction evidence="9 10">
        <text>L-glutamyl-tRNA(Gln) + L-glutamine + ATP + H2O = L-glutaminyl-tRNA(Gln) + L-glutamate + ADP + phosphate + H(+)</text>
        <dbReference type="Rhea" id="RHEA:17521"/>
        <dbReference type="Rhea" id="RHEA-COMP:9681"/>
        <dbReference type="Rhea" id="RHEA-COMP:9684"/>
        <dbReference type="ChEBI" id="CHEBI:15377"/>
        <dbReference type="ChEBI" id="CHEBI:15378"/>
        <dbReference type="ChEBI" id="CHEBI:29985"/>
        <dbReference type="ChEBI" id="CHEBI:30616"/>
        <dbReference type="ChEBI" id="CHEBI:43474"/>
        <dbReference type="ChEBI" id="CHEBI:58359"/>
        <dbReference type="ChEBI" id="CHEBI:78520"/>
        <dbReference type="ChEBI" id="CHEBI:78521"/>
        <dbReference type="ChEBI" id="CHEBI:456216"/>
        <dbReference type="EC" id="6.3.5.7"/>
    </reaction>
</comment>
<keyword evidence="13" id="KW-1185">Reference proteome</keyword>
<sequence length="476" mass="52309">MAQYSNHAEKTELIKSGKLSLRKNVEEFLRKIEDNKELNAFNFVFDDALLEADKIEEKIKNGKAGKLAGMVISIKDVLSIKNRPMTCSSNILKNYEAVYTATAVQKLIDEDAIIIGKTNCDEFAMGSSNENSAFGIVRNPHDKERVPGGSSGGSAVSVAAGLCDASLGTDTGGSIRQPAAFCGVYGLKPTYGRVSRYGLTAFASSFDTIGPFANSLDDIALILSVLSGKDPKDSTSQDIETPSFDLINDAREKITVGIPKEYLNPSSEGGLDPEIKEAVENQINLLKKDGYEVKEISLPHTEYAIATYYILTTAEASSNLSRYDGAHYGYRSDKANNLFDMYTESRTEGFGEEVKRRIMLGTYVLSAGYYDAYYRKAQKVRRLLKEDFDKAFDQVDIILTPTTPTVAFKIGEKSADPLQMYLSDIFTTPANLAGIPGINVPIGKNSDGMPIGLQLMANHFEERKLLRFAKRLETIK</sequence>
<dbReference type="PATRIC" id="fig|1191523.3.peg.2849"/>
<reference evidence="12 13" key="1">
    <citation type="journal article" date="2013" name="PLoS ONE">
        <title>Genomic analysis of Melioribacter roseus, facultatively anaerobic organotrophic bacterium representing a novel deep lineage within Bacteriodetes/Chlorobi group.</title>
        <authorList>
            <person name="Kadnikov V.V."/>
            <person name="Mardanov A.V."/>
            <person name="Podosokorskaya O.A."/>
            <person name="Gavrilov S.N."/>
            <person name="Kublanov I.V."/>
            <person name="Beletsky A.V."/>
            <person name="Bonch-Osmolovskaya E.A."/>
            <person name="Ravin N.V."/>
        </authorList>
    </citation>
    <scope>NUCLEOTIDE SEQUENCE [LARGE SCALE GENOMIC DNA]</scope>
    <source>
        <strain evidence="13">JCM 17771 / P3M-2</strain>
    </source>
</reference>
<evidence type="ECO:0000256" key="4">
    <source>
        <dbReference type="ARBA" id="ARBA00014428"/>
    </source>
</evidence>
<dbReference type="KEGG" id="mro:MROS_2712"/>